<keyword evidence="3" id="KW-1185">Reference proteome</keyword>
<dbReference type="PANTHER" id="PTHR28670">
    <property type="entry name" value="UV-STIMULATED SCAFFOLD PROTEIN A"/>
    <property type="match status" value="1"/>
</dbReference>
<evidence type="ECO:0000313" key="2">
    <source>
        <dbReference type="EMBL" id="KAK9789555.1"/>
    </source>
</evidence>
<dbReference type="GO" id="GO:0005694">
    <property type="term" value="C:chromosome"/>
    <property type="evidence" value="ECO:0007669"/>
    <property type="project" value="TreeGrafter"/>
</dbReference>
<sequence length="648" mass="69470">MEASLRKRVTELVDAATRKDELATDPDLIRRLKELCRYAERDSGTILLFELLMQRLKDAHAQVRLHALRMADEFFMRSKVFRELLSTQVNSCLAMVIGHRADSPLPGPPHIAAQLQEAALAALEQWDEKFGAMYAQVRLAHNYLKDVLQYNFPEIRARAAAAEAEARSQQERAQALAQEKYDRLSLTFELALEELLAPVTELEAAFAVMQGCDAQPAPAAELASPEDDGNDWEDVQADGGVPAADAPTEGLSAYAHAPMPSHLLSSSSAPLVNTDPALLETATGLVKQLQTHSLPLVKEWLKFISKASAGEQGSLQSRRHNTITQQSIAARSRISDALAKYTSMAPDLEAATEASARAGHGDQPASADAGANAPGDAIAAEQPAQLDDQPSIEEAVFGASDDDKAGQSDSDSDSDLDDLIDMLNAGRKAKAKATSIRAPEAPVQGPAGASNLSSGVKAKLLAQAPAVPSGSHLAYWDSDKARALVNARGMELSNHWGPVDAHKELSDETIASFFSQRASYYVPPSREQAAQAKSGAEPAKSASQMPPQSTEASVPSQTKMAPKRAQDRAHNAAILGQLGDEDLARNVDADAKDSKGGRGARAGTKRPAPPIRARLAKKLLSAKGTNRALGEILHVEGERQREQDSQKW</sequence>
<feature type="region of interest" description="Disordered" evidence="1">
    <location>
        <begin position="351"/>
        <end position="374"/>
    </location>
</feature>
<feature type="compositionally biased region" description="Acidic residues" evidence="1">
    <location>
        <begin position="224"/>
        <end position="236"/>
    </location>
</feature>
<feature type="compositionally biased region" description="Low complexity" evidence="1">
    <location>
        <begin position="364"/>
        <end position="374"/>
    </location>
</feature>
<feature type="region of interest" description="Disordered" evidence="1">
    <location>
        <begin position="525"/>
        <end position="568"/>
    </location>
</feature>
<dbReference type="InterPro" id="IPR049408">
    <property type="entry name" value="UVSSA_N_a-solenoid_rpt"/>
</dbReference>
<dbReference type="EMBL" id="JALJOQ010000206">
    <property type="protein sequence ID" value="KAK9789555.1"/>
    <property type="molecule type" value="Genomic_DNA"/>
</dbReference>
<evidence type="ECO:0000256" key="1">
    <source>
        <dbReference type="SAM" id="MobiDB-lite"/>
    </source>
</evidence>
<dbReference type="InterPro" id="IPR018610">
    <property type="entry name" value="UVSSA"/>
</dbReference>
<evidence type="ECO:0000313" key="3">
    <source>
        <dbReference type="Proteomes" id="UP001465755"/>
    </source>
</evidence>
<comment type="caution">
    <text evidence="2">The sequence shown here is derived from an EMBL/GenBank/DDBJ whole genome shotgun (WGS) entry which is preliminary data.</text>
</comment>
<dbReference type="Gene3D" id="1.25.40.90">
    <property type="match status" value="1"/>
</dbReference>
<dbReference type="GO" id="GO:0006283">
    <property type="term" value="P:transcription-coupled nucleotide-excision repair"/>
    <property type="evidence" value="ECO:0007669"/>
    <property type="project" value="TreeGrafter"/>
</dbReference>
<name>A0AAW1NKE7_9CHLO</name>
<feature type="compositionally biased region" description="Polar residues" evidence="1">
    <location>
        <begin position="541"/>
        <end position="559"/>
    </location>
</feature>
<reference evidence="2 3" key="1">
    <citation type="journal article" date="2024" name="Nat. Commun.">
        <title>Phylogenomics reveals the evolutionary origins of lichenization in chlorophyte algae.</title>
        <authorList>
            <person name="Puginier C."/>
            <person name="Libourel C."/>
            <person name="Otte J."/>
            <person name="Skaloud P."/>
            <person name="Haon M."/>
            <person name="Grisel S."/>
            <person name="Petersen M."/>
            <person name="Berrin J.G."/>
            <person name="Delaux P.M."/>
            <person name="Dal Grande F."/>
            <person name="Keller J."/>
        </authorList>
    </citation>
    <scope>NUCLEOTIDE SEQUENCE [LARGE SCALE GENOMIC DNA]</scope>
    <source>
        <strain evidence="2 3">SAG 2036</strain>
    </source>
</reference>
<dbReference type="GO" id="GO:0000993">
    <property type="term" value="F:RNA polymerase II complex binding"/>
    <property type="evidence" value="ECO:0007669"/>
    <property type="project" value="TreeGrafter"/>
</dbReference>
<gene>
    <name evidence="2" type="ORF">WJX73_002923</name>
</gene>
<feature type="region of interest" description="Disordered" evidence="1">
    <location>
        <begin position="398"/>
        <end position="418"/>
    </location>
</feature>
<dbReference type="Pfam" id="PF20867">
    <property type="entry name" value="UVSSA_N"/>
    <property type="match status" value="1"/>
</dbReference>
<evidence type="ECO:0008006" key="4">
    <source>
        <dbReference type="Google" id="ProtNLM"/>
    </source>
</evidence>
<dbReference type="InterPro" id="IPR008942">
    <property type="entry name" value="ENTH_VHS"/>
</dbReference>
<accession>A0AAW1NKE7</accession>
<organism evidence="2 3">
    <name type="scientific">Symbiochloris irregularis</name>
    <dbReference type="NCBI Taxonomy" id="706552"/>
    <lineage>
        <taxon>Eukaryota</taxon>
        <taxon>Viridiplantae</taxon>
        <taxon>Chlorophyta</taxon>
        <taxon>core chlorophytes</taxon>
        <taxon>Trebouxiophyceae</taxon>
        <taxon>Trebouxiales</taxon>
        <taxon>Trebouxiaceae</taxon>
        <taxon>Symbiochloris</taxon>
    </lineage>
</organism>
<feature type="region of interest" description="Disordered" evidence="1">
    <location>
        <begin position="590"/>
        <end position="613"/>
    </location>
</feature>
<dbReference type="PANTHER" id="PTHR28670:SF1">
    <property type="entry name" value="UV-STIMULATED SCAFFOLD PROTEIN A"/>
    <property type="match status" value="1"/>
</dbReference>
<proteinExistence type="predicted"/>
<dbReference type="GO" id="GO:0009411">
    <property type="term" value="P:response to UV"/>
    <property type="evidence" value="ECO:0007669"/>
    <property type="project" value="InterPro"/>
</dbReference>
<dbReference type="Proteomes" id="UP001465755">
    <property type="component" value="Unassembled WGS sequence"/>
</dbReference>
<protein>
    <recommendedName>
        <fullName evidence="4">UV-stimulated scaffold protein A</fullName>
    </recommendedName>
</protein>
<dbReference type="AlphaFoldDB" id="A0AAW1NKE7"/>
<feature type="region of interest" description="Disordered" evidence="1">
    <location>
        <begin position="217"/>
        <end position="236"/>
    </location>
</feature>